<dbReference type="PANTHER" id="PTHR42924:SF3">
    <property type="entry name" value="POLYMERASE_HISTIDINOL PHOSPHATASE N-TERMINAL DOMAIN-CONTAINING PROTEIN"/>
    <property type="match status" value="1"/>
</dbReference>
<reference evidence="2 3" key="1">
    <citation type="submission" date="2016-07" db="EMBL/GenBank/DDBJ databases">
        <title>Genome and transcriptome analysis of iron-reducing fermentative bacteria Anoxybacter fermentans.</title>
        <authorList>
            <person name="Zeng X."/>
            <person name="Shao Z."/>
        </authorList>
    </citation>
    <scope>NUCLEOTIDE SEQUENCE [LARGE SCALE GENOMIC DNA]</scope>
    <source>
        <strain evidence="2 3">DY22613</strain>
    </source>
</reference>
<dbReference type="InterPro" id="IPR004013">
    <property type="entry name" value="PHP_dom"/>
</dbReference>
<dbReference type="GO" id="GO:0004534">
    <property type="term" value="F:5'-3' RNA exonuclease activity"/>
    <property type="evidence" value="ECO:0007669"/>
    <property type="project" value="TreeGrafter"/>
</dbReference>
<dbReference type="InterPro" id="IPR003141">
    <property type="entry name" value="Pol/His_phosphatase_N"/>
</dbReference>
<keyword evidence="3" id="KW-1185">Reference proteome</keyword>
<evidence type="ECO:0000313" key="3">
    <source>
        <dbReference type="Proteomes" id="UP000267250"/>
    </source>
</evidence>
<dbReference type="CDD" id="cd07438">
    <property type="entry name" value="PHP_HisPPase_AMP"/>
    <property type="match status" value="1"/>
</dbReference>
<protein>
    <submittedName>
        <fullName evidence="2">Phosphatase</fullName>
    </submittedName>
</protein>
<gene>
    <name evidence="2" type="ORF">BBF96_03980</name>
</gene>
<accession>A0A3S9SWF4</accession>
<dbReference type="PANTHER" id="PTHR42924">
    <property type="entry name" value="EXONUCLEASE"/>
    <property type="match status" value="1"/>
</dbReference>
<dbReference type="Gene3D" id="1.10.150.650">
    <property type="match status" value="1"/>
</dbReference>
<name>A0A3S9SWF4_9FIRM</name>
<dbReference type="KEGG" id="aft:BBF96_03980"/>
<dbReference type="EMBL" id="CP016379">
    <property type="protein sequence ID" value="AZR72619.1"/>
    <property type="molecule type" value="Genomic_DNA"/>
</dbReference>
<organism evidence="2 3">
    <name type="scientific">Anoxybacter fermentans</name>
    <dbReference type="NCBI Taxonomy" id="1323375"/>
    <lineage>
        <taxon>Bacteria</taxon>
        <taxon>Bacillati</taxon>
        <taxon>Bacillota</taxon>
        <taxon>Clostridia</taxon>
        <taxon>Halanaerobiales</taxon>
        <taxon>Anoxybacter</taxon>
    </lineage>
</organism>
<evidence type="ECO:0000259" key="1">
    <source>
        <dbReference type="SMART" id="SM00481"/>
    </source>
</evidence>
<dbReference type="SUPFAM" id="SSF89550">
    <property type="entry name" value="PHP domain-like"/>
    <property type="match status" value="1"/>
</dbReference>
<dbReference type="SMART" id="SM00481">
    <property type="entry name" value="POLIIIAc"/>
    <property type="match status" value="1"/>
</dbReference>
<dbReference type="Pfam" id="PF02811">
    <property type="entry name" value="PHP"/>
    <property type="match status" value="1"/>
</dbReference>
<dbReference type="OrthoDB" id="9804333at2"/>
<dbReference type="Proteomes" id="UP000267250">
    <property type="component" value="Chromosome"/>
</dbReference>
<dbReference type="InterPro" id="IPR016195">
    <property type="entry name" value="Pol/histidinol_Pase-like"/>
</dbReference>
<feature type="domain" description="Polymerase/histidinol phosphatase N-terminal" evidence="1">
    <location>
        <begin position="3"/>
        <end position="68"/>
    </location>
</feature>
<dbReference type="AlphaFoldDB" id="A0A3S9SWF4"/>
<evidence type="ECO:0000313" key="2">
    <source>
        <dbReference type="EMBL" id="AZR72619.1"/>
    </source>
</evidence>
<dbReference type="Gene3D" id="3.20.20.140">
    <property type="entry name" value="Metal-dependent hydrolases"/>
    <property type="match status" value="1"/>
</dbReference>
<proteinExistence type="predicted"/>
<sequence>MAIDLHLHTTASDGTYTPTEIVDEAKKLGLTAIAITDHDNMNGVEEALKRGKEIGLEVVPGIELNTDYEEKEIHILGYYLNYSSKEVHDILDELINSRVNRAQKMVEKLNQMGINISYERVKEIAVGGAIGRPHIAKALIEAGYAEDWSEAFDRFIGRDCPAYVPRTKLTPFAAIKLILNAGGVPVLAHPGLNNLDEIIPGLIEAGLMGIEVYHFEHTGEDKVHYLKMAQKNNLIITGGSDCHGPGSKSGARLGQVKLPEQFLTELKKGLSQKSLYNPQK</sequence>
<dbReference type="RefSeq" id="WP_127015948.1">
    <property type="nucleotide sequence ID" value="NZ_CP016379.1"/>
</dbReference>
<dbReference type="GO" id="GO:0035312">
    <property type="term" value="F:5'-3' DNA exonuclease activity"/>
    <property type="evidence" value="ECO:0007669"/>
    <property type="project" value="TreeGrafter"/>
</dbReference>
<dbReference type="InterPro" id="IPR052018">
    <property type="entry name" value="PHP_domain"/>
</dbReference>